<dbReference type="Proteomes" id="UP000299102">
    <property type="component" value="Unassembled WGS sequence"/>
</dbReference>
<gene>
    <name evidence="2" type="ORF">EVAR_32638_1</name>
</gene>
<keyword evidence="3" id="KW-1185">Reference proteome</keyword>
<accession>A0A4C1WSQ1</accession>
<sequence>MPLSLEASVGVGGVTRPPPPPPYPGTLRQPQPPPPPYPQVPFEGAEPWADWLHRRPLLLQTPGAPAARRHDERALPPPFCVVCLFGARMLSLTD</sequence>
<dbReference type="EMBL" id="BGZK01000643">
    <property type="protein sequence ID" value="GBP54291.1"/>
    <property type="molecule type" value="Genomic_DNA"/>
</dbReference>
<evidence type="ECO:0000313" key="2">
    <source>
        <dbReference type="EMBL" id="GBP54291.1"/>
    </source>
</evidence>
<evidence type="ECO:0000256" key="1">
    <source>
        <dbReference type="SAM" id="MobiDB-lite"/>
    </source>
</evidence>
<dbReference type="AlphaFoldDB" id="A0A4C1WSQ1"/>
<feature type="region of interest" description="Disordered" evidence="1">
    <location>
        <begin position="1"/>
        <end position="42"/>
    </location>
</feature>
<proteinExistence type="predicted"/>
<name>A0A4C1WSQ1_EUMVA</name>
<comment type="caution">
    <text evidence="2">The sequence shown here is derived from an EMBL/GenBank/DDBJ whole genome shotgun (WGS) entry which is preliminary data.</text>
</comment>
<organism evidence="2 3">
    <name type="scientific">Eumeta variegata</name>
    <name type="common">Bagworm moth</name>
    <name type="synonym">Eumeta japonica</name>
    <dbReference type="NCBI Taxonomy" id="151549"/>
    <lineage>
        <taxon>Eukaryota</taxon>
        <taxon>Metazoa</taxon>
        <taxon>Ecdysozoa</taxon>
        <taxon>Arthropoda</taxon>
        <taxon>Hexapoda</taxon>
        <taxon>Insecta</taxon>
        <taxon>Pterygota</taxon>
        <taxon>Neoptera</taxon>
        <taxon>Endopterygota</taxon>
        <taxon>Lepidoptera</taxon>
        <taxon>Glossata</taxon>
        <taxon>Ditrysia</taxon>
        <taxon>Tineoidea</taxon>
        <taxon>Psychidae</taxon>
        <taxon>Oiketicinae</taxon>
        <taxon>Eumeta</taxon>
    </lineage>
</organism>
<feature type="compositionally biased region" description="Pro residues" evidence="1">
    <location>
        <begin position="16"/>
        <end position="39"/>
    </location>
</feature>
<reference evidence="2 3" key="1">
    <citation type="journal article" date="2019" name="Commun. Biol.">
        <title>The bagworm genome reveals a unique fibroin gene that provides high tensile strength.</title>
        <authorList>
            <person name="Kono N."/>
            <person name="Nakamura H."/>
            <person name="Ohtoshi R."/>
            <person name="Tomita M."/>
            <person name="Numata K."/>
            <person name="Arakawa K."/>
        </authorList>
    </citation>
    <scope>NUCLEOTIDE SEQUENCE [LARGE SCALE GENOMIC DNA]</scope>
</reference>
<protein>
    <submittedName>
        <fullName evidence="2">Uncharacterized protein</fullName>
    </submittedName>
</protein>
<evidence type="ECO:0000313" key="3">
    <source>
        <dbReference type="Proteomes" id="UP000299102"/>
    </source>
</evidence>